<gene>
    <name evidence="15" type="ORF">A1332_00950</name>
</gene>
<dbReference type="InterPro" id="IPR003660">
    <property type="entry name" value="HAMP_dom"/>
</dbReference>
<evidence type="ECO:0000256" key="3">
    <source>
        <dbReference type="ARBA" id="ARBA00012438"/>
    </source>
</evidence>
<evidence type="ECO:0000256" key="8">
    <source>
        <dbReference type="ARBA" id="ARBA00022777"/>
    </source>
</evidence>
<protein>
    <recommendedName>
        <fullName evidence="3">histidine kinase</fullName>
        <ecNumber evidence="3">2.7.13.3</ecNumber>
    </recommendedName>
</protein>
<accession>A0A177MRI9</accession>
<dbReference type="Proteomes" id="UP000078090">
    <property type="component" value="Unassembled WGS sequence"/>
</dbReference>
<comment type="catalytic activity">
    <reaction evidence="1">
        <text>ATP + protein L-histidine = ADP + protein N-phospho-L-histidine.</text>
        <dbReference type="EC" id="2.7.13.3"/>
    </reaction>
</comment>
<evidence type="ECO:0000313" key="16">
    <source>
        <dbReference type="Proteomes" id="UP000078090"/>
    </source>
</evidence>
<evidence type="ECO:0000256" key="6">
    <source>
        <dbReference type="ARBA" id="ARBA00022679"/>
    </source>
</evidence>
<keyword evidence="5" id="KW-0597">Phosphoprotein</keyword>
<name>A0A177MRI9_METMH</name>
<reference evidence="15 16" key="1">
    <citation type="submission" date="2016-03" db="EMBL/GenBank/DDBJ databases">
        <authorList>
            <person name="Ploux O."/>
        </authorList>
    </citation>
    <scope>NUCLEOTIDE SEQUENCE [LARGE SCALE GENOMIC DNA]</scope>
    <source>
        <strain evidence="15 16">R-45363</strain>
    </source>
</reference>
<dbReference type="OrthoDB" id="9806130at2"/>
<dbReference type="GO" id="GO:0005886">
    <property type="term" value="C:plasma membrane"/>
    <property type="evidence" value="ECO:0007669"/>
    <property type="project" value="UniProtKB-SubCell"/>
</dbReference>
<organism evidence="15 16">
    <name type="scientific">Methylomonas methanica</name>
    <dbReference type="NCBI Taxonomy" id="421"/>
    <lineage>
        <taxon>Bacteria</taxon>
        <taxon>Pseudomonadati</taxon>
        <taxon>Pseudomonadota</taxon>
        <taxon>Gammaproteobacteria</taxon>
        <taxon>Methylococcales</taxon>
        <taxon>Methylococcaceae</taxon>
        <taxon>Methylomonas</taxon>
    </lineage>
</organism>
<evidence type="ECO:0000256" key="12">
    <source>
        <dbReference type="SAM" id="Phobius"/>
    </source>
</evidence>
<dbReference type="SMART" id="SM00387">
    <property type="entry name" value="HATPase_c"/>
    <property type="match status" value="1"/>
</dbReference>
<dbReference type="SMART" id="SM00388">
    <property type="entry name" value="HisKA"/>
    <property type="match status" value="1"/>
</dbReference>
<dbReference type="PROSITE" id="PS50109">
    <property type="entry name" value="HIS_KIN"/>
    <property type="match status" value="1"/>
</dbReference>
<dbReference type="PANTHER" id="PTHR45436">
    <property type="entry name" value="SENSOR HISTIDINE KINASE YKOH"/>
    <property type="match status" value="1"/>
</dbReference>
<evidence type="ECO:0000256" key="5">
    <source>
        <dbReference type="ARBA" id="ARBA00022553"/>
    </source>
</evidence>
<dbReference type="SUPFAM" id="SSF47384">
    <property type="entry name" value="Homodimeric domain of signal transducing histidine kinase"/>
    <property type="match status" value="1"/>
</dbReference>
<comment type="caution">
    <text evidence="15">The sequence shown here is derived from an EMBL/GenBank/DDBJ whole genome shotgun (WGS) entry which is preliminary data.</text>
</comment>
<dbReference type="Pfam" id="PF00512">
    <property type="entry name" value="HisKA"/>
    <property type="match status" value="1"/>
</dbReference>
<dbReference type="PANTHER" id="PTHR45436:SF10">
    <property type="entry name" value="HISTIDINE KINASE"/>
    <property type="match status" value="1"/>
</dbReference>
<dbReference type="GO" id="GO:0000155">
    <property type="term" value="F:phosphorelay sensor kinase activity"/>
    <property type="evidence" value="ECO:0007669"/>
    <property type="project" value="InterPro"/>
</dbReference>
<evidence type="ECO:0000256" key="7">
    <source>
        <dbReference type="ARBA" id="ARBA00022692"/>
    </source>
</evidence>
<dbReference type="PRINTS" id="PR00344">
    <property type="entry name" value="BCTRLSENSOR"/>
</dbReference>
<dbReference type="InterPro" id="IPR003661">
    <property type="entry name" value="HisK_dim/P_dom"/>
</dbReference>
<dbReference type="InterPro" id="IPR005467">
    <property type="entry name" value="His_kinase_dom"/>
</dbReference>
<keyword evidence="10" id="KW-0902">Two-component regulatory system</keyword>
<keyword evidence="7 12" id="KW-0812">Transmembrane</keyword>
<evidence type="ECO:0000256" key="2">
    <source>
        <dbReference type="ARBA" id="ARBA00004651"/>
    </source>
</evidence>
<dbReference type="InterPro" id="IPR036890">
    <property type="entry name" value="HATPase_C_sf"/>
</dbReference>
<evidence type="ECO:0000313" key="15">
    <source>
        <dbReference type="EMBL" id="OAI07994.1"/>
    </source>
</evidence>
<keyword evidence="6" id="KW-0808">Transferase</keyword>
<proteinExistence type="predicted"/>
<sequence length="484" mass="52713">MKLSVRLFLGYFLLVAVTGQLVLLLVVKQIAPGVRTALEASLVDTANLLAELAAPDLLQGNIADGHFAQAVKRYSKRPVSATIFGFPKQSLDYRVYVTDSTGIVRFDSAGAALGENYSRWNDVYLTLQGQYGARSSQADPGDKTSSTMHVAAPVRDGEKLIGVVTVAYPTALLQPIVDASKNAIQRGAFWLFGGALLFGAIFNWRLTRAIDLLVGYARSVASGGKASPPKLRSVELSTLAHALETMRRELEGKQYVERYVQTLTHEMKSPLAAIRGAAELLEEPLPDADRRRFADNAKDQAERLDQLIERLLGLAELEQRQQLSDPQILDLGELLNSVLAEKAPQMLQLNLQTAVSLEEPLPVLGEEFLLRQAISNLLDNALAFAPAASVIEIDGRRDGKQIILRIRDHGPGIPDYALERVFERFYSLPRPNNGRKSTGLGLAFVREVAVLHGGEIKVGNAEDGGAEAVLSLPATPVGFAFQDR</sequence>
<feature type="domain" description="Histidine kinase" evidence="13">
    <location>
        <begin position="262"/>
        <end position="476"/>
    </location>
</feature>
<dbReference type="EMBL" id="LUUG01000049">
    <property type="protein sequence ID" value="OAI07994.1"/>
    <property type="molecule type" value="Genomic_DNA"/>
</dbReference>
<feature type="transmembrane region" description="Helical" evidence="12">
    <location>
        <begin position="188"/>
        <end position="206"/>
    </location>
</feature>
<feature type="transmembrane region" description="Helical" evidence="12">
    <location>
        <begin position="6"/>
        <end position="27"/>
    </location>
</feature>
<evidence type="ECO:0000256" key="9">
    <source>
        <dbReference type="ARBA" id="ARBA00022989"/>
    </source>
</evidence>
<keyword evidence="9 12" id="KW-1133">Transmembrane helix</keyword>
<evidence type="ECO:0000256" key="4">
    <source>
        <dbReference type="ARBA" id="ARBA00022475"/>
    </source>
</evidence>
<dbReference type="InterPro" id="IPR004358">
    <property type="entry name" value="Sig_transdc_His_kin-like_C"/>
</dbReference>
<dbReference type="NCBIfam" id="NF008312">
    <property type="entry name" value="PRK11100.1"/>
    <property type="match status" value="1"/>
</dbReference>
<dbReference type="PROSITE" id="PS50885">
    <property type="entry name" value="HAMP"/>
    <property type="match status" value="1"/>
</dbReference>
<dbReference type="Gene3D" id="1.10.287.130">
    <property type="match status" value="1"/>
</dbReference>
<keyword evidence="8 15" id="KW-0418">Kinase</keyword>
<evidence type="ECO:0000256" key="1">
    <source>
        <dbReference type="ARBA" id="ARBA00000085"/>
    </source>
</evidence>
<dbReference type="Pfam" id="PF02518">
    <property type="entry name" value="HATPase_c"/>
    <property type="match status" value="1"/>
</dbReference>
<dbReference type="EC" id="2.7.13.3" evidence="3"/>
<feature type="domain" description="HAMP" evidence="14">
    <location>
        <begin position="204"/>
        <end position="255"/>
    </location>
</feature>
<dbReference type="Gene3D" id="3.30.565.10">
    <property type="entry name" value="Histidine kinase-like ATPase, C-terminal domain"/>
    <property type="match status" value="1"/>
</dbReference>
<evidence type="ECO:0000256" key="10">
    <source>
        <dbReference type="ARBA" id="ARBA00023012"/>
    </source>
</evidence>
<evidence type="ECO:0000259" key="13">
    <source>
        <dbReference type="PROSITE" id="PS50109"/>
    </source>
</evidence>
<dbReference type="CDD" id="cd00082">
    <property type="entry name" value="HisKA"/>
    <property type="match status" value="1"/>
</dbReference>
<keyword evidence="11 12" id="KW-0472">Membrane</keyword>
<evidence type="ECO:0000259" key="14">
    <source>
        <dbReference type="PROSITE" id="PS50885"/>
    </source>
</evidence>
<dbReference type="InterPro" id="IPR003594">
    <property type="entry name" value="HATPase_dom"/>
</dbReference>
<dbReference type="InterPro" id="IPR036097">
    <property type="entry name" value="HisK_dim/P_sf"/>
</dbReference>
<dbReference type="SUPFAM" id="SSF55874">
    <property type="entry name" value="ATPase domain of HSP90 chaperone/DNA topoisomerase II/histidine kinase"/>
    <property type="match status" value="1"/>
</dbReference>
<dbReference type="SUPFAM" id="SSF103190">
    <property type="entry name" value="Sensory domain-like"/>
    <property type="match status" value="1"/>
</dbReference>
<dbReference type="InterPro" id="IPR050428">
    <property type="entry name" value="TCS_sensor_his_kinase"/>
</dbReference>
<dbReference type="InterPro" id="IPR029151">
    <property type="entry name" value="Sensor-like_sf"/>
</dbReference>
<dbReference type="AlphaFoldDB" id="A0A177MRI9"/>
<evidence type="ECO:0000256" key="11">
    <source>
        <dbReference type="ARBA" id="ARBA00023136"/>
    </source>
</evidence>
<dbReference type="RefSeq" id="WP_064007451.1">
    <property type="nucleotide sequence ID" value="NZ_LUUG01000049.1"/>
</dbReference>
<comment type="subcellular location">
    <subcellularLocation>
        <location evidence="2">Cell membrane</location>
        <topology evidence="2">Multi-pass membrane protein</topology>
    </subcellularLocation>
</comment>
<keyword evidence="4" id="KW-1003">Cell membrane</keyword>